<reference evidence="3" key="1">
    <citation type="journal article" date="2023" name="Nat. Commun.">
        <title>Diploid and tetraploid genomes of Acorus and the evolution of monocots.</title>
        <authorList>
            <person name="Ma L."/>
            <person name="Liu K.W."/>
            <person name="Li Z."/>
            <person name="Hsiao Y.Y."/>
            <person name="Qi Y."/>
            <person name="Fu T."/>
            <person name="Tang G.D."/>
            <person name="Zhang D."/>
            <person name="Sun W.H."/>
            <person name="Liu D.K."/>
            <person name="Li Y."/>
            <person name="Chen G.Z."/>
            <person name="Liu X.D."/>
            <person name="Liao X.Y."/>
            <person name="Jiang Y.T."/>
            <person name="Yu X."/>
            <person name="Hao Y."/>
            <person name="Huang J."/>
            <person name="Zhao X.W."/>
            <person name="Ke S."/>
            <person name="Chen Y.Y."/>
            <person name="Wu W.L."/>
            <person name="Hsu J.L."/>
            <person name="Lin Y.F."/>
            <person name="Huang M.D."/>
            <person name="Li C.Y."/>
            <person name="Huang L."/>
            <person name="Wang Z.W."/>
            <person name="Zhao X."/>
            <person name="Zhong W.Y."/>
            <person name="Peng D.H."/>
            <person name="Ahmad S."/>
            <person name="Lan S."/>
            <person name="Zhang J.S."/>
            <person name="Tsai W.C."/>
            <person name="Van de Peer Y."/>
            <person name="Liu Z.J."/>
        </authorList>
    </citation>
    <scope>NUCLEOTIDE SEQUENCE</scope>
    <source>
        <strain evidence="3">SCP</strain>
    </source>
</reference>
<name>A0AAV9ASU7_ACOGR</name>
<protein>
    <submittedName>
        <fullName evidence="3">Uncharacterized protein</fullName>
    </submittedName>
</protein>
<keyword evidence="4" id="KW-1185">Reference proteome</keyword>
<dbReference type="AlphaFoldDB" id="A0AAV9ASU7"/>
<reference evidence="3" key="2">
    <citation type="submission" date="2023-06" db="EMBL/GenBank/DDBJ databases">
        <authorList>
            <person name="Ma L."/>
            <person name="Liu K.-W."/>
            <person name="Li Z."/>
            <person name="Hsiao Y.-Y."/>
            <person name="Qi Y."/>
            <person name="Fu T."/>
            <person name="Tang G."/>
            <person name="Zhang D."/>
            <person name="Sun W.-H."/>
            <person name="Liu D.-K."/>
            <person name="Li Y."/>
            <person name="Chen G.-Z."/>
            <person name="Liu X.-D."/>
            <person name="Liao X.-Y."/>
            <person name="Jiang Y.-T."/>
            <person name="Yu X."/>
            <person name="Hao Y."/>
            <person name="Huang J."/>
            <person name="Zhao X.-W."/>
            <person name="Ke S."/>
            <person name="Chen Y.-Y."/>
            <person name="Wu W.-L."/>
            <person name="Hsu J.-L."/>
            <person name="Lin Y.-F."/>
            <person name="Huang M.-D."/>
            <person name="Li C.-Y."/>
            <person name="Huang L."/>
            <person name="Wang Z.-W."/>
            <person name="Zhao X."/>
            <person name="Zhong W.-Y."/>
            <person name="Peng D.-H."/>
            <person name="Ahmad S."/>
            <person name="Lan S."/>
            <person name="Zhang J.-S."/>
            <person name="Tsai W.-C."/>
            <person name="Van De Peer Y."/>
            <person name="Liu Z.-J."/>
        </authorList>
    </citation>
    <scope>NUCLEOTIDE SEQUENCE</scope>
    <source>
        <strain evidence="3">SCP</strain>
        <tissue evidence="3">Leaves</tissue>
    </source>
</reference>
<gene>
    <name evidence="3" type="ORF">QJS04_geneDACA015625</name>
</gene>
<keyword evidence="2" id="KW-0732">Signal</keyword>
<dbReference type="EMBL" id="JAUJYN010000007">
    <property type="protein sequence ID" value="KAK1267218.1"/>
    <property type="molecule type" value="Genomic_DNA"/>
</dbReference>
<accession>A0AAV9ASU7</accession>
<dbReference type="Proteomes" id="UP001179952">
    <property type="component" value="Unassembled WGS sequence"/>
</dbReference>
<feature type="region of interest" description="Disordered" evidence="1">
    <location>
        <begin position="67"/>
        <end position="88"/>
    </location>
</feature>
<evidence type="ECO:0000313" key="4">
    <source>
        <dbReference type="Proteomes" id="UP001179952"/>
    </source>
</evidence>
<sequence>MAGLRGFVVAVVIFLAVMGPTLSSAEPYCYIDCLSQCRRRHTFWTCSVDCFNYCLSQANAYTISKAEESSNGGTSELGEEAAPSPTQA</sequence>
<evidence type="ECO:0000256" key="2">
    <source>
        <dbReference type="SAM" id="SignalP"/>
    </source>
</evidence>
<organism evidence="3 4">
    <name type="scientific">Acorus gramineus</name>
    <name type="common">Dwarf sweet flag</name>
    <dbReference type="NCBI Taxonomy" id="55184"/>
    <lineage>
        <taxon>Eukaryota</taxon>
        <taxon>Viridiplantae</taxon>
        <taxon>Streptophyta</taxon>
        <taxon>Embryophyta</taxon>
        <taxon>Tracheophyta</taxon>
        <taxon>Spermatophyta</taxon>
        <taxon>Magnoliopsida</taxon>
        <taxon>Liliopsida</taxon>
        <taxon>Acoraceae</taxon>
        <taxon>Acorus</taxon>
    </lineage>
</organism>
<feature type="signal peptide" evidence="2">
    <location>
        <begin position="1"/>
        <end position="25"/>
    </location>
</feature>
<proteinExistence type="predicted"/>
<evidence type="ECO:0000256" key="1">
    <source>
        <dbReference type="SAM" id="MobiDB-lite"/>
    </source>
</evidence>
<comment type="caution">
    <text evidence="3">The sequence shown here is derived from an EMBL/GenBank/DDBJ whole genome shotgun (WGS) entry which is preliminary data.</text>
</comment>
<feature type="chain" id="PRO_5043328461" evidence="2">
    <location>
        <begin position="26"/>
        <end position="88"/>
    </location>
</feature>
<evidence type="ECO:0000313" key="3">
    <source>
        <dbReference type="EMBL" id="KAK1267218.1"/>
    </source>
</evidence>